<organism evidence="2 3">
    <name type="scientific">Thecamonas trahens ATCC 50062</name>
    <dbReference type="NCBI Taxonomy" id="461836"/>
    <lineage>
        <taxon>Eukaryota</taxon>
        <taxon>Apusozoa</taxon>
        <taxon>Apusomonadida</taxon>
        <taxon>Apusomonadidae</taxon>
        <taxon>Thecamonas</taxon>
    </lineage>
</organism>
<evidence type="ECO:0000256" key="1">
    <source>
        <dbReference type="SAM" id="MobiDB-lite"/>
    </source>
</evidence>
<evidence type="ECO:0000313" key="2">
    <source>
        <dbReference type="EMBL" id="KNC53890.1"/>
    </source>
</evidence>
<dbReference type="Proteomes" id="UP000054408">
    <property type="component" value="Unassembled WGS sequence"/>
</dbReference>
<proteinExistence type="predicted"/>
<protein>
    <submittedName>
        <fullName evidence="2">Uncharacterized protein</fullName>
    </submittedName>
</protein>
<dbReference type="RefSeq" id="XP_013754266.1">
    <property type="nucleotide sequence ID" value="XM_013898812.1"/>
</dbReference>
<gene>
    <name evidence="2" type="ORF">AMSG_09850</name>
</gene>
<dbReference type="GeneID" id="25568220"/>
<dbReference type="EMBL" id="GL349483">
    <property type="protein sequence ID" value="KNC53890.1"/>
    <property type="molecule type" value="Genomic_DNA"/>
</dbReference>
<reference evidence="2 3" key="1">
    <citation type="submission" date="2010-05" db="EMBL/GenBank/DDBJ databases">
        <title>The Genome Sequence of Thecamonas trahens ATCC 50062.</title>
        <authorList>
            <consortium name="The Broad Institute Genome Sequencing Platform"/>
            <person name="Russ C."/>
            <person name="Cuomo C."/>
            <person name="Shea T."/>
            <person name="Young S.K."/>
            <person name="Zeng Q."/>
            <person name="Koehrsen M."/>
            <person name="Haas B."/>
            <person name="Borodovsky M."/>
            <person name="Guigo R."/>
            <person name="Alvarado L."/>
            <person name="Berlin A."/>
            <person name="Bochicchio J."/>
            <person name="Borenstein D."/>
            <person name="Chapman S."/>
            <person name="Chen Z."/>
            <person name="Freedman E."/>
            <person name="Gellesch M."/>
            <person name="Goldberg J."/>
            <person name="Griggs A."/>
            <person name="Gujja S."/>
            <person name="Heilman E."/>
            <person name="Heiman D."/>
            <person name="Hepburn T."/>
            <person name="Howarth C."/>
            <person name="Jen D."/>
            <person name="Larson L."/>
            <person name="Mehta T."/>
            <person name="Park D."/>
            <person name="Pearson M."/>
            <person name="Roberts A."/>
            <person name="Saif S."/>
            <person name="Shenoy N."/>
            <person name="Sisk P."/>
            <person name="Stolte C."/>
            <person name="Sykes S."/>
            <person name="Thomson T."/>
            <person name="Walk T."/>
            <person name="White J."/>
            <person name="Yandava C."/>
            <person name="Burger G."/>
            <person name="Gray M.W."/>
            <person name="Holland P.W.H."/>
            <person name="King N."/>
            <person name="Lang F.B.F."/>
            <person name="Roger A.J."/>
            <person name="Ruiz-Trillo I."/>
            <person name="Lander E."/>
            <person name="Nusbaum C."/>
        </authorList>
    </citation>
    <scope>NUCLEOTIDE SEQUENCE [LARGE SCALE GENOMIC DNA]</scope>
    <source>
        <strain evidence="2 3">ATCC 50062</strain>
    </source>
</reference>
<evidence type="ECO:0000313" key="3">
    <source>
        <dbReference type="Proteomes" id="UP000054408"/>
    </source>
</evidence>
<accession>A0A0L0DNP7</accession>
<sequence>MAVMTNPCPTVISSSELKKILTMSYTTVPDKFALVASISAGQTSVAMPGLTNYLLNWAVTGLAKSCKAARKKKVTSPEKLGKSLVLDPSAWQVITILARKALADPSAAPAALDELCRSALWVMSFVLQLAGPSWVPRLRPLADLLASQAMPLDRRFEVISGLATVVANHPADAPAADWLASAIERTASVAAEYNVQRKVFVAVVELLPKLVDVVVAATSRPHLIAAIRTLLRIALFHHDHLPDFQLAFTNPPSILSTESSGSKRKARSADTDANGNDDAKPTAPKRRRGASARVYEGDDKTSFQRELFAVLSKLLAADATRSAALELCTWFMSDYALALLLEYSHGSSRGLSTSTALSRFSSKVKVSAAMADPIAAASAAVASSARASVAAAAASAAAVADPANAGVPIAALIAMVQPKQRVSIRKAHFSFLSELLHAIAVSTPADHPKLWPTVVAILATLVDYDIYSRVSITRTTQTKFMASVVEYAAAAVTRAPSSDDASGPFAVLALLLDVSYSLVEPAIPTALPIACADLAVLDASAPQIRFLLGVLGVYAGLSQLPSFIEYVAAALAAATTSSSSSSARQAPPTYTGWKTVLGEFQSATTKLVIGSHLMSIWSALETALDAAADAPTPAPFCTLASLAAAFITGIRMTGPRVNKVADLARTFATSVLRPHLVASGCSATEARAAAAASVYAAIRGLLRRARDATRAAFDAVSLDNDLVWLAPWMEASVAATTPGKLPFAAAAGSINPYATYLLARVEIAHIMSLHDAYTLAVNSVGTIMTHTTIAENDASTDAAAVDVEKASDALAAAINRIDLPSLKAELTAAVARVASVVPRLDAAAVSSYGVWHGCELALLSDDGASKASTSTVLIVGIWQLITSHIDILSVYASDALLLQWAESLLHGGAADAGAAADGGVTVASISRALLAHEGLAEIRPLRAPMAAAFVAAVSSAGGHPAARALAKATAKVGSSKFVATVKRAMDATADVAKLPAVTSAMLAIAAAWPARYLSSSLAGAPGADEWLAILASLLPAATEAGAAATLTVLIDQLASPSAELTAVLTPETVASLPAATWMHLLPVLAKAAVAEMVATEGSQPGRPTLHPWLASLVASDGPVAAAAAEPEFVAAAVASLCSVTAAMFPSRARKLSKLNLPFAVLAPLVKALLALPASPRPASYASALTAFMQMEVAVSFELHFVERAQLAAALVSEFRGALTSAARRAGESGRMVKDAQLEHVCAFVSYATSRGLRDDGLAELLLGALGAQLPLPDGTTAKSTLAAVVIAYVVSLLAAGDLRLAVVVPTALDVATEVELVVLSSLSSLVQAALTPEGVGLRMMLEQTIVHEAGMASALELGVGARARRLGAAIVLGTMVYTPVLQNALVGASRFCKIGKVNYKALELLAAIQASLSELAIRTEGASEGELESVAMAACGGLRLATALASDAGTPIAPSSGSLLLGVSSAALKLLPAAVLDGANGMKLASQAPLTRGQVDVLGAVMALVSSMLRSREKATVSLMGGVVGVVRTVVRGVFTAAHANGDRATVMLGVVHQFARMCSDLGRLNEAIKPFLALIVPLYVDLVAMAPLPPFAVADVEYGIFELFNCAGEDERTAMFAALGGKMTRGARGKTGDDLASSTKDTFRALLKKFRVWYKQTGQ</sequence>
<feature type="region of interest" description="Disordered" evidence="1">
    <location>
        <begin position="255"/>
        <end position="297"/>
    </location>
</feature>
<name>A0A0L0DNP7_THETB</name>
<keyword evidence="3" id="KW-1185">Reference proteome</keyword>